<gene>
    <name evidence="2" type="ORF">ALC53_00776</name>
</gene>
<accession>A0A195BWI1</accession>
<keyword evidence="3" id="KW-1185">Reference proteome</keyword>
<evidence type="ECO:0000313" key="3">
    <source>
        <dbReference type="Proteomes" id="UP000078540"/>
    </source>
</evidence>
<dbReference type="EMBL" id="KQ976401">
    <property type="protein sequence ID" value="KYM92321.1"/>
    <property type="molecule type" value="Genomic_DNA"/>
</dbReference>
<protein>
    <submittedName>
        <fullName evidence="2">Uncharacterized protein</fullName>
    </submittedName>
</protein>
<sequence>MCVYKTKVGERDKEYPLKLSVWGFVMIDGPVCPEIIFVQLVRKQPWRPCRVPITTACVNSVKHQSITTRMAATRATVTTTATVTSHDTNRLQGSKASVTLSQVAADSWSLSPRGYRILYAFRPTTARCVRPCTYVWTWYTRGTWCKRGIRGRGYTLAANDEGDRRGEAEGKLYSRWSLLLQARQGRIAESRRGNIAVVIVFGHLSVVSERKKKTNPRRNRGTSAVFLVRDQLIPTPLLSGSFLEIVVRQRSAGSWREHLEHFFFGRACIMVVFLPLLSLFLSPRKKILHGVTL</sequence>
<name>A0A195BWI1_9HYME</name>
<keyword evidence="1" id="KW-0472">Membrane</keyword>
<keyword evidence="1" id="KW-1133">Transmembrane helix</keyword>
<evidence type="ECO:0000313" key="2">
    <source>
        <dbReference type="EMBL" id="KYM92321.1"/>
    </source>
</evidence>
<dbReference type="AlphaFoldDB" id="A0A195BWI1"/>
<proteinExistence type="predicted"/>
<evidence type="ECO:0000256" key="1">
    <source>
        <dbReference type="SAM" id="Phobius"/>
    </source>
</evidence>
<feature type="transmembrane region" description="Helical" evidence="1">
    <location>
        <begin position="263"/>
        <end position="281"/>
    </location>
</feature>
<dbReference type="Proteomes" id="UP000078540">
    <property type="component" value="Unassembled WGS sequence"/>
</dbReference>
<organism evidence="2 3">
    <name type="scientific">Atta colombica</name>
    <dbReference type="NCBI Taxonomy" id="520822"/>
    <lineage>
        <taxon>Eukaryota</taxon>
        <taxon>Metazoa</taxon>
        <taxon>Ecdysozoa</taxon>
        <taxon>Arthropoda</taxon>
        <taxon>Hexapoda</taxon>
        <taxon>Insecta</taxon>
        <taxon>Pterygota</taxon>
        <taxon>Neoptera</taxon>
        <taxon>Endopterygota</taxon>
        <taxon>Hymenoptera</taxon>
        <taxon>Apocrita</taxon>
        <taxon>Aculeata</taxon>
        <taxon>Formicoidea</taxon>
        <taxon>Formicidae</taxon>
        <taxon>Myrmicinae</taxon>
        <taxon>Atta</taxon>
    </lineage>
</organism>
<keyword evidence="1" id="KW-0812">Transmembrane</keyword>
<reference evidence="2 3" key="1">
    <citation type="submission" date="2015-09" db="EMBL/GenBank/DDBJ databases">
        <title>Atta colombica WGS genome.</title>
        <authorList>
            <person name="Nygaard S."/>
            <person name="Hu H."/>
            <person name="Boomsma J."/>
            <person name="Zhang G."/>
        </authorList>
    </citation>
    <scope>NUCLEOTIDE SEQUENCE [LARGE SCALE GENOMIC DNA]</scope>
    <source>
        <strain evidence="2">Treedump-2</strain>
        <tissue evidence="2">Whole body</tissue>
    </source>
</reference>